<name>A0AAD9K8R4_9ANNE</name>
<dbReference type="GO" id="GO:0008289">
    <property type="term" value="F:lipid binding"/>
    <property type="evidence" value="ECO:0007669"/>
    <property type="project" value="InterPro"/>
</dbReference>
<evidence type="ECO:0000313" key="7">
    <source>
        <dbReference type="Proteomes" id="UP001208570"/>
    </source>
</evidence>
<organism evidence="6 7">
    <name type="scientific">Paralvinella palmiformis</name>
    <dbReference type="NCBI Taxonomy" id="53620"/>
    <lineage>
        <taxon>Eukaryota</taxon>
        <taxon>Metazoa</taxon>
        <taxon>Spiralia</taxon>
        <taxon>Lophotrochozoa</taxon>
        <taxon>Annelida</taxon>
        <taxon>Polychaeta</taxon>
        <taxon>Sedentaria</taxon>
        <taxon>Canalipalpata</taxon>
        <taxon>Terebellida</taxon>
        <taxon>Terebelliformia</taxon>
        <taxon>Alvinellidae</taxon>
        <taxon>Paralvinella</taxon>
    </lineage>
</organism>
<dbReference type="Proteomes" id="UP001208570">
    <property type="component" value="Unassembled WGS sequence"/>
</dbReference>
<keyword evidence="3" id="KW-0732">Signal</keyword>
<dbReference type="EMBL" id="JAODUP010000035">
    <property type="protein sequence ID" value="KAK2166772.1"/>
    <property type="molecule type" value="Genomic_DNA"/>
</dbReference>
<comment type="caution">
    <text evidence="6">The sequence shown here is derived from an EMBL/GenBank/DDBJ whole genome shotgun (WGS) entry which is preliminary data.</text>
</comment>
<evidence type="ECO:0000259" key="4">
    <source>
        <dbReference type="SMART" id="SM00328"/>
    </source>
</evidence>
<dbReference type="SMART" id="SM00328">
    <property type="entry name" value="BPI1"/>
    <property type="match status" value="1"/>
</dbReference>
<protein>
    <submittedName>
        <fullName evidence="6">Uncharacterized protein</fullName>
    </submittedName>
</protein>
<dbReference type="Pfam" id="PF01273">
    <property type="entry name" value="LBP_BPI_CETP"/>
    <property type="match status" value="1"/>
</dbReference>
<dbReference type="PANTHER" id="PTHR10504:SF133">
    <property type="entry name" value="LIPID-BINDING SERUM GLYCOPROTEIN C-TERMINAL DOMAIN-CONTAINING PROTEIN"/>
    <property type="match status" value="1"/>
</dbReference>
<dbReference type="SUPFAM" id="SSF55394">
    <property type="entry name" value="Bactericidal permeability-increasing protein, BPI"/>
    <property type="match status" value="2"/>
</dbReference>
<evidence type="ECO:0000256" key="3">
    <source>
        <dbReference type="SAM" id="SignalP"/>
    </source>
</evidence>
<dbReference type="GO" id="GO:0005615">
    <property type="term" value="C:extracellular space"/>
    <property type="evidence" value="ECO:0007669"/>
    <property type="project" value="TreeGrafter"/>
</dbReference>
<dbReference type="InterPro" id="IPR017942">
    <property type="entry name" value="Lipid-bd_serum_glycop_N"/>
</dbReference>
<evidence type="ECO:0000259" key="5">
    <source>
        <dbReference type="SMART" id="SM00329"/>
    </source>
</evidence>
<dbReference type="Pfam" id="PF02886">
    <property type="entry name" value="LBP_BPI_CETP_C"/>
    <property type="match status" value="1"/>
</dbReference>
<accession>A0AAD9K8R4</accession>
<dbReference type="InterPro" id="IPR017943">
    <property type="entry name" value="Bactericidal_perm-incr_a/b_dom"/>
</dbReference>
<feature type="signal peptide" evidence="3">
    <location>
        <begin position="1"/>
        <end position="24"/>
    </location>
</feature>
<keyword evidence="2" id="KW-1015">Disulfide bond</keyword>
<evidence type="ECO:0000313" key="6">
    <source>
        <dbReference type="EMBL" id="KAK2166772.1"/>
    </source>
</evidence>
<dbReference type="PANTHER" id="PTHR10504">
    <property type="entry name" value="BACTERICIDAL PERMEABILITY-INCREASING BPI PROTEIN-RELATED"/>
    <property type="match status" value="1"/>
</dbReference>
<evidence type="ECO:0000256" key="2">
    <source>
        <dbReference type="ARBA" id="ARBA00023157"/>
    </source>
</evidence>
<feature type="chain" id="PRO_5042197366" evidence="3">
    <location>
        <begin position="25"/>
        <end position="560"/>
    </location>
</feature>
<keyword evidence="7" id="KW-1185">Reference proteome</keyword>
<reference evidence="6" key="1">
    <citation type="journal article" date="2023" name="Mol. Biol. Evol.">
        <title>Third-Generation Sequencing Reveals the Adaptive Role of the Epigenome in Three Deep-Sea Polychaetes.</title>
        <authorList>
            <person name="Perez M."/>
            <person name="Aroh O."/>
            <person name="Sun Y."/>
            <person name="Lan Y."/>
            <person name="Juniper S.K."/>
            <person name="Young C.R."/>
            <person name="Angers B."/>
            <person name="Qian P.Y."/>
        </authorList>
    </citation>
    <scope>NUCLEOTIDE SEQUENCE</scope>
    <source>
        <strain evidence="6">P08H-3</strain>
    </source>
</reference>
<sequence>MEANVLVTLVIGLLLNVTICSVRCEHEGRRDVYQVRDVLDYTEPAAEASTDDVSTPIIDDDDDDDGFLRRPGFVGRITQKGFNFAASLAIRMLMKQLTRVEIPDMKSSFGMTDVTMSNIKMEKFPKPSSRLYPIPWPGYGMRWHAYNINPIITANYKAKIGFAFWKITKEGVATFTGEDMFFALDFLISRDASGHPTTEVLNCKSEGSVKLKFTGQWSDILNVGSTMFAKKIRSLITAQMCHQAKTEISTRLAAKLRGVPLQHLVADQYLLDLSVLEPPTFQDDAVDVLFKGVVYDRDNPEDPPFYPPEIGNHDDDDNRMIYLYVTDYLINSAFYATFRRGMMNYNITPEIVPEEFRGYLNTTCMGDICIGTIFPQLSWLYPESSITVALLATSAPRMSIAGNSFNVTAGGEAEVFVQHRNGSKHNLFIVDVDISGGFSLEIIGKKLYFNVSFIDPHAEVKESFIGDIGTGFLFESVLRLATQKVLLPRISENGAKGLSLPKVKGLEFLNPIIVEHEMQNVFVVATDIGFEVKKKRILIKRRRRQQLRDPQRARTLRARV</sequence>
<proteinExistence type="inferred from homology"/>
<comment type="similarity">
    <text evidence="1">Belongs to the BPI/LBP/Plunc superfamily. BPI/LBP family.</text>
</comment>
<dbReference type="Gene3D" id="3.15.20.10">
    <property type="entry name" value="Bactericidal permeability-increasing protein, domain 2"/>
    <property type="match status" value="1"/>
</dbReference>
<dbReference type="InterPro" id="IPR032942">
    <property type="entry name" value="BPI/LBP/Plunc"/>
</dbReference>
<dbReference type="Gene3D" id="3.15.10.10">
    <property type="entry name" value="Bactericidal permeability-increasing protein, domain 1"/>
    <property type="match status" value="1"/>
</dbReference>
<evidence type="ECO:0000256" key="1">
    <source>
        <dbReference type="ARBA" id="ARBA00007292"/>
    </source>
</evidence>
<dbReference type="AlphaFoldDB" id="A0AAD9K8R4"/>
<dbReference type="SMART" id="SM00329">
    <property type="entry name" value="BPI2"/>
    <property type="match status" value="1"/>
</dbReference>
<dbReference type="InterPro" id="IPR001124">
    <property type="entry name" value="Lipid-bd_serum_glycop_C"/>
</dbReference>
<feature type="domain" description="Lipid-binding serum glycoprotein C-terminal" evidence="5">
    <location>
        <begin position="315"/>
        <end position="524"/>
    </location>
</feature>
<gene>
    <name evidence="6" type="ORF">LSH36_35g01053</name>
</gene>
<feature type="domain" description="Lipid-binding serum glycoprotein N-terminal" evidence="4">
    <location>
        <begin position="76"/>
        <end position="299"/>
    </location>
</feature>